<sequence length="196" mass="20693">MTRQNFYHLFETVAGFVALGWNDQGISALRLPAASAGEAERALLRRLPGALRSAPPPPVAAIVDAVQRYFAGEKVDFAAVPVDMGEQEPFFRQVYARVRDLGWGETTTYGAIAKALGAGPEFARDVGQAMAGNPIPLIVPCHRVTGAGGKIGGFSAPGGSLSKARMLELEGVTVAPPVPSKKTPRGRDDAQTGFDF</sequence>
<dbReference type="RefSeq" id="WP_054587030.1">
    <property type="nucleotide sequence ID" value="NZ_CP012700.1"/>
</dbReference>
<dbReference type="OrthoDB" id="9802228at2"/>
<dbReference type="KEGG" id="smag:AN936_04195"/>
<dbReference type="InterPro" id="IPR036388">
    <property type="entry name" value="WH-like_DNA-bd_sf"/>
</dbReference>
<accession>A0A0N7GS33</accession>
<name>A0A0N7GS33_SPHMC</name>
<dbReference type="EMBL" id="CP012700">
    <property type="protein sequence ID" value="ALH79595.1"/>
    <property type="molecule type" value="Genomic_DNA"/>
</dbReference>
<dbReference type="SUPFAM" id="SSF46767">
    <property type="entry name" value="Methylated DNA-protein cysteine methyltransferase, C-terminal domain"/>
    <property type="match status" value="1"/>
</dbReference>
<feature type="domain" description="Methylated-DNA-[protein]-cysteine S-methyltransferase DNA binding" evidence="3">
    <location>
        <begin position="89"/>
        <end position="172"/>
    </location>
</feature>
<dbReference type="InterPro" id="IPR036217">
    <property type="entry name" value="MethylDNA_cys_MeTrfase_DNAb"/>
</dbReference>
<dbReference type="SUPFAM" id="SSF53155">
    <property type="entry name" value="Methylated DNA-protein cysteine methyltransferase domain"/>
    <property type="match status" value="1"/>
</dbReference>
<organism evidence="4 5">
    <name type="scientific">Sphingopyxis macrogoltabida</name>
    <name type="common">Sphingomonas macrogoltabidus</name>
    <dbReference type="NCBI Taxonomy" id="33050"/>
    <lineage>
        <taxon>Bacteria</taxon>
        <taxon>Pseudomonadati</taxon>
        <taxon>Pseudomonadota</taxon>
        <taxon>Alphaproteobacteria</taxon>
        <taxon>Sphingomonadales</taxon>
        <taxon>Sphingomonadaceae</taxon>
        <taxon>Sphingopyxis</taxon>
    </lineage>
</organism>
<dbReference type="NCBIfam" id="TIGR00589">
    <property type="entry name" value="ogt"/>
    <property type="match status" value="1"/>
</dbReference>
<dbReference type="Gene3D" id="1.10.10.10">
    <property type="entry name" value="Winged helix-like DNA-binding domain superfamily/Winged helix DNA-binding domain"/>
    <property type="match status" value="1"/>
</dbReference>
<keyword evidence="4" id="KW-0808">Transferase</keyword>
<dbReference type="Proteomes" id="UP000058074">
    <property type="component" value="Chromosome"/>
</dbReference>
<dbReference type="InterPro" id="IPR014048">
    <property type="entry name" value="MethylDNA_cys_MeTrfase_DNA-bd"/>
</dbReference>
<evidence type="ECO:0000313" key="5">
    <source>
        <dbReference type="Proteomes" id="UP000058074"/>
    </source>
</evidence>
<feature type="region of interest" description="Disordered" evidence="2">
    <location>
        <begin position="175"/>
        <end position="196"/>
    </location>
</feature>
<dbReference type="PANTHER" id="PTHR10815">
    <property type="entry name" value="METHYLATED-DNA--PROTEIN-CYSTEINE METHYLTRANSFERASE"/>
    <property type="match status" value="1"/>
</dbReference>
<evidence type="ECO:0000259" key="3">
    <source>
        <dbReference type="Pfam" id="PF01035"/>
    </source>
</evidence>
<evidence type="ECO:0000313" key="4">
    <source>
        <dbReference type="EMBL" id="ALH79595.1"/>
    </source>
</evidence>
<dbReference type="PANTHER" id="PTHR10815:SF5">
    <property type="entry name" value="METHYLATED-DNA--PROTEIN-CYSTEINE METHYLTRANSFERASE"/>
    <property type="match status" value="1"/>
</dbReference>
<proteinExistence type="predicted"/>
<dbReference type="GO" id="GO:0003908">
    <property type="term" value="F:methylated-DNA-[protein]-cysteine S-methyltransferase activity"/>
    <property type="evidence" value="ECO:0007669"/>
    <property type="project" value="InterPro"/>
</dbReference>
<dbReference type="PATRIC" id="fig|33050.5.peg.871"/>
<evidence type="ECO:0000256" key="1">
    <source>
        <dbReference type="ARBA" id="ARBA00022763"/>
    </source>
</evidence>
<reference evidence="4 5" key="1">
    <citation type="journal article" date="2015" name="Genome Announc.">
        <title>Complete Genome Sequence of Polypropylene Glycol- and Polyethylene Glycol-Degrading Sphingopyxis macrogoltabida Strain EY-1.</title>
        <authorList>
            <person name="Ohtsubo Y."/>
            <person name="Nagata Y."/>
            <person name="Numata M."/>
            <person name="Tsuchikane K."/>
            <person name="Hosoyama A."/>
            <person name="Yamazoe A."/>
            <person name="Tsuda M."/>
            <person name="Fujita N."/>
            <person name="Kawai F."/>
        </authorList>
    </citation>
    <scope>NUCLEOTIDE SEQUENCE [LARGE SCALE GENOMIC DNA]</scope>
    <source>
        <strain evidence="4 5">EY-1</strain>
    </source>
</reference>
<dbReference type="GO" id="GO:0032259">
    <property type="term" value="P:methylation"/>
    <property type="evidence" value="ECO:0007669"/>
    <property type="project" value="UniProtKB-KW"/>
</dbReference>
<dbReference type="Pfam" id="PF01035">
    <property type="entry name" value="DNA_binding_1"/>
    <property type="match status" value="1"/>
</dbReference>
<dbReference type="CDD" id="cd06445">
    <property type="entry name" value="ATase"/>
    <property type="match status" value="1"/>
</dbReference>
<dbReference type="GO" id="GO:0006281">
    <property type="term" value="P:DNA repair"/>
    <property type="evidence" value="ECO:0007669"/>
    <property type="project" value="InterPro"/>
</dbReference>
<dbReference type="AlphaFoldDB" id="A0A0N7GS33"/>
<protein>
    <submittedName>
        <fullName evidence="4">Cysteine methyltransferase</fullName>
    </submittedName>
</protein>
<keyword evidence="1" id="KW-0227">DNA damage</keyword>
<evidence type="ECO:0000256" key="2">
    <source>
        <dbReference type="SAM" id="MobiDB-lite"/>
    </source>
</evidence>
<keyword evidence="4" id="KW-0489">Methyltransferase</keyword>
<dbReference type="InterPro" id="IPR036631">
    <property type="entry name" value="MGMT_N_sf"/>
</dbReference>
<gene>
    <name evidence="4" type="ORF">AN936_04195</name>
</gene>